<feature type="signal peptide" evidence="1">
    <location>
        <begin position="1"/>
        <end position="18"/>
    </location>
</feature>
<dbReference type="EMBL" id="PGTN01000015">
    <property type="protein sequence ID" value="PJF48436.1"/>
    <property type="molecule type" value="Genomic_DNA"/>
</dbReference>
<comment type="caution">
    <text evidence="2">The sequence shown here is derived from an EMBL/GenBank/DDBJ whole genome shotgun (WGS) entry which is preliminary data.</text>
</comment>
<dbReference type="Proteomes" id="UP000230790">
    <property type="component" value="Unassembled WGS sequence"/>
</dbReference>
<proteinExistence type="predicted"/>
<dbReference type="InterPro" id="IPR012340">
    <property type="entry name" value="NA-bd_OB-fold"/>
</dbReference>
<evidence type="ECO:0000313" key="3">
    <source>
        <dbReference type="Proteomes" id="UP000230790"/>
    </source>
</evidence>
<gene>
    <name evidence="2" type="ORF">CUN48_03700</name>
</gene>
<dbReference type="SUPFAM" id="SSF50249">
    <property type="entry name" value="Nucleic acid-binding proteins"/>
    <property type="match status" value="2"/>
</dbReference>
<reference evidence="2 3" key="1">
    <citation type="submission" date="2017-11" db="EMBL/GenBank/DDBJ databases">
        <title>Evolution of Phototrophy in the Chloroflexi Phylum Driven by Horizontal Gene Transfer.</title>
        <authorList>
            <person name="Ward L.M."/>
            <person name="Hemp J."/>
            <person name="Shih P.M."/>
            <person name="Mcglynn S.E."/>
            <person name="Fischer W."/>
        </authorList>
    </citation>
    <scope>NUCLEOTIDE SEQUENCE [LARGE SCALE GENOMIC DNA]</scope>
    <source>
        <strain evidence="2">JP3_7</strain>
    </source>
</reference>
<sequence length="332" mass="35988">MRLLKALTLLLATSSVIALVVASRATPRPLTTIAAVQPAMNFGYVRIEGVVVAYPTLSEQDKFLSFRVWDASGELRVTAYRAVVERLLAERRIPLPGDRVRVEGTLRIRDDEPSLILNAAEGLSIETPPASAIRLAELNGTPLGERVQTTGQVRRIRNVGNRLRVISVRDGDATAEVVSALDLSVIVTPPPLGAGQWIRVTGAVGEYRGAKQVLSSHVDIVQGDRIPSADYFRSIAELDERLLSRWVGVEGVVSDLRPFRQGMRADVTDASGASIVVVMFDSVWQHLPFSTTLSVGDRVRIEGELAEYRGQIELLPELPADVGLAGASRASP</sequence>
<evidence type="ECO:0000313" key="2">
    <source>
        <dbReference type="EMBL" id="PJF48436.1"/>
    </source>
</evidence>
<name>A0A2M8QF49_9CHLR</name>
<dbReference type="CDD" id="cd03524">
    <property type="entry name" value="RPA2_OBF_family"/>
    <property type="match status" value="2"/>
</dbReference>
<keyword evidence="1" id="KW-0732">Signal</keyword>
<dbReference type="AlphaFoldDB" id="A0A2M8QF49"/>
<evidence type="ECO:0008006" key="4">
    <source>
        <dbReference type="Google" id="ProtNLM"/>
    </source>
</evidence>
<accession>A0A2M8QF49</accession>
<protein>
    <recommendedName>
        <fullName evidence="4">OB domain-containing protein</fullName>
    </recommendedName>
</protein>
<organism evidence="2 3">
    <name type="scientific">Candidatus Thermofonsia Clade 3 bacterium</name>
    <dbReference type="NCBI Taxonomy" id="2364212"/>
    <lineage>
        <taxon>Bacteria</taxon>
        <taxon>Bacillati</taxon>
        <taxon>Chloroflexota</taxon>
        <taxon>Candidatus Thermofontia</taxon>
        <taxon>Candidatus Thermofonsia Clade 3</taxon>
    </lineage>
</organism>
<feature type="chain" id="PRO_5014902589" description="OB domain-containing protein" evidence="1">
    <location>
        <begin position="19"/>
        <end position="332"/>
    </location>
</feature>
<evidence type="ECO:0000256" key="1">
    <source>
        <dbReference type="SAM" id="SignalP"/>
    </source>
</evidence>